<name>A0A941EIK9_9ACTN</name>
<dbReference type="Proteomes" id="UP000675781">
    <property type="component" value="Unassembled WGS sequence"/>
</dbReference>
<protein>
    <submittedName>
        <fullName evidence="2">Sugar phosphate isomerase/epimerase</fullName>
    </submittedName>
</protein>
<evidence type="ECO:0000259" key="1">
    <source>
        <dbReference type="Pfam" id="PF01261"/>
    </source>
</evidence>
<dbReference type="InterPro" id="IPR036237">
    <property type="entry name" value="Xyl_isomerase-like_sf"/>
</dbReference>
<feature type="domain" description="Xylose isomerase-like TIM barrel" evidence="1">
    <location>
        <begin position="24"/>
        <end position="261"/>
    </location>
</feature>
<keyword evidence="3" id="KW-1185">Reference proteome</keyword>
<keyword evidence="2" id="KW-0413">Isomerase</keyword>
<reference evidence="2" key="1">
    <citation type="submission" date="2021-04" db="EMBL/GenBank/DDBJ databases">
        <title>Genome based classification of Actinospica acidithermotolerans sp. nov., an actinobacterium isolated from an Indonesian hot spring.</title>
        <authorList>
            <person name="Kusuma A.B."/>
            <person name="Putra K.E."/>
            <person name="Nafisah S."/>
            <person name="Loh J."/>
            <person name="Nouioui I."/>
            <person name="Goodfellow M."/>
        </authorList>
    </citation>
    <scope>NUCLEOTIDE SEQUENCE</scope>
    <source>
        <strain evidence="2">CSCA 57</strain>
    </source>
</reference>
<evidence type="ECO:0000313" key="3">
    <source>
        <dbReference type="Proteomes" id="UP000675781"/>
    </source>
</evidence>
<evidence type="ECO:0000313" key="2">
    <source>
        <dbReference type="EMBL" id="MBR7832172.1"/>
    </source>
</evidence>
<dbReference type="GO" id="GO:0016853">
    <property type="term" value="F:isomerase activity"/>
    <property type="evidence" value="ECO:0007669"/>
    <property type="project" value="UniProtKB-KW"/>
</dbReference>
<dbReference type="RefSeq" id="WP_212526706.1">
    <property type="nucleotide sequence ID" value="NZ_JAGSOG010000007.1"/>
</dbReference>
<dbReference type="InterPro" id="IPR050312">
    <property type="entry name" value="IolE/XylAMocC-like"/>
</dbReference>
<dbReference type="PANTHER" id="PTHR12110:SF52">
    <property type="entry name" value="XYLOSE ISOMERASE"/>
    <property type="match status" value="1"/>
</dbReference>
<dbReference type="PANTHER" id="PTHR12110">
    <property type="entry name" value="HYDROXYPYRUVATE ISOMERASE"/>
    <property type="match status" value="1"/>
</dbReference>
<dbReference type="InterPro" id="IPR013022">
    <property type="entry name" value="Xyl_isomerase-like_TIM-brl"/>
</dbReference>
<dbReference type="Pfam" id="PF01261">
    <property type="entry name" value="AP_endonuc_2"/>
    <property type="match status" value="1"/>
</dbReference>
<accession>A0A941EIK9</accession>
<dbReference type="AlphaFoldDB" id="A0A941EIK9"/>
<dbReference type="EMBL" id="JAGSOG010000007">
    <property type="protein sequence ID" value="MBR7832172.1"/>
    <property type="molecule type" value="Genomic_DNA"/>
</dbReference>
<dbReference type="Gene3D" id="3.20.20.150">
    <property type="entry name" value="Divalent-metal-dependent TIM barrel enzymes"/>
    <property type="match status" value="1"/>
</dbReference>
<sequence length="286" mass="30848">MTERLALNQWTTKGWSLAEAVEGCVSAGVAGIGLWRDKVAEHGLDEAARLLRESGLTVTSLCRGGFFTAPDWKAENEAAVDECVALGTDVLVLVAGGLPQGGKDLTAARRAVADGITTLAPYARERNVKLAIEPLHPMFCADRAVVSTLGQALDLAEEAERRSGCENVGVCVDTYHIWWDPQVFGQIERAGAQRRIHAFQVCDFLVPIPADALLGRGHVGDGVIDIPAFVRAVRATGYDGFTEVEIFNQDVWDTPGERTLRTVIDRHEQLMRASAEAPASATTLRG</sequence>
<proteinExistence type="predicted"/>
<comment type="caution">
    <text evidence="2">The sequence shown here is derived from an EMBL/GenBank/DDBJ whole genome shotgun (WGS) entry which is preliminary data.</text>
</comment>
<gene>
    <name evidence="2" type="ORF">KDL01_02810</name>
</gene>
<organism evidence="2 3">
    <name type="scientific">Actinospica durhamensis</name>
    <dbReference type="NCBI Taxonomy" id="1508375"/>
    <lineage>
        <taxon>Bacteria</taxon>
        <taxon>Bacillati</taxon>
        <taxon>Actinomycetota</taxon>
        <taxon>Actinomycetes</taxon>
        <taxon>Catenulisporales</taxon>
        <taxon>Actinospicaceae</taxon>
        <taxon>Actinospica</taxon>
    </lineage>
</organism>
<dbReference type="SUPFAM" id="SSF51658">
    <property type="entry name" value="Xylose isomerase-like"/>
    <property type="match status" value="1"/>
</dbReference>